<name>A0A517QY21_9PLAN</name>
<keyword evidence="1" id="KW-0472">Membrane</keyword>
<organism evidence="2 3">
    <name type="scientific">Stratiformator vulcanicus</name>
    <dbReference type="NCBI Taxonomy" id="2527980"/>
    <lineage>
        <taxon>Bacteria</taxon>
        <taxon>Pseudomonadati</taxon>
        <taxon>Planctomycetota</taxon>
        <taxon>Planctomycetia</taxon>
        <taxon>Planctomycetales</taxon>
        <taxon>Planctomycetaceae</taxon>
        <taxon>Stratiformator</taxon>
    </lineage>
</organism>
<evidence type="ECO:0000256" key="1">
    <source>
        <dbReference type="SAM" id="Phobius"/>
    </source>
</evidence>
<dbReference type="EMBL" id="CP036268">
    <property type="protein sequence ID" value="QDT36488.1"/>
    <property type="molecule type" value="Genomic_DNA"/>
</dbReference>
<sequence>MIEDHLSDDESRQWFGGVVATMQIIAGGLMAGVISFAAIAFVVAGGEKANDDAQAAEDGVPVLTIVGAGFAILLAISAAVVTAQIKKPVTTESSQTPPQTVPENIVQALFLYQSRMIIWFAMLEGGAFFNLIAYIVEGQWVSYVVVAVLLMTMAATFPSRAAVATWVRQRLELEATNDDGFPSFN</sequence>
<feature type="transmembrane region" description="Helical" evidence="1">
    <location>
        <begin position="117"/>
        <end position="136"/>
    </location>
</feature>
<feature type="transmembrane region" description="Helical" evidence="1">
    <location>
        <begin position="142"/>
        <end position="163"/>
    </location>
</feature>
<evidence type="ECO:0000313" key="3">
    <source>
        <dbReference type="Proteomes" id="UP000317318"/>
    </source>
</evidence>
<accession>A0A517QY21</accession>
<protein>
    <submittedName>
        <fullName evidence="2">Uncharacterized protein</fullName>
    </submittedName>
</protein>
<dbReference type="OrthoDB" id="292740at2"/>
<feature type="transmembrane region" description="Helical" evidence="1">
    <location>
        <begin position="14"/>
        <end position="42"/>
    </location>
</feature>
<feature type="transmembrane region" description="Helical" evidence="1">
    <location>
        <begin position="62"/>
        <end position="83"/>
    </location>
</feature>
<dbReference type="RefSeq" id="WP_145362691.1">
    <property type="nucleotide sequence ID" value="NZ_CP036268.1"/>
</dbReference>
<dbReference type="KEGG" id="svp:Pan189_08450"/>
<keyword evidence="1" id="KW-1133">Transmembrane helix</keyword>
<dbReference type="AlphaFoldDB" id="A0A517QY21"/>
<reference evidence="2 3" key="1">
    <citation type="submission" date="2019-02" db="EMBL/GenBank/DDBJ databases">
        <title>Deep-cultivation of Planctomycetes and their phenomic and genomic characterization uncovers novel biology.</title>
        <authorList>
            <person name="Wiegand S."/>
            <person name="Jogler M."/>
            <person name="Boedeker C."/>
            <person name="Pinto D."/>
            <person name="Vollmers J."/>
            <person name="Rivas-Marin E."/>
            <person name="Kohn T."/>
            <person name="Peeters S.H."/>
            <person name="Heuer A."/>
            <person name="Rast P."/>
            <person name="Oberbeckmann S."/>
            <person name="Bunk B."/>
            <person name="Jeske O."/>
            <person name="Meyerdierks A."/>
            <person name="Storesund J.E."/>
            <person name="Kallscheuer N."/>
            <person name="Luecker S."/>
            <person name="Lage O.M."/>
            <person name="Pohl T."/>
            <person name="Merkel B.J."/>
            <person name="Hornburger P."/>
            <person name="Mueller R.-W."/>
            <person name="Bruemmer F."/>
            <person name="Labrenz M."/>
            <person name="Spormann A.M."/>
            <person name="Op den Camp H."/>
            <person name="Overmann J."/>
            <person name="Amann R."/>
            <person name="Jetten M.S.M."/>
            <person name="Mascher T."/>
            <person name="Medema M.H."/>
            <person name="Devos D.P."/>
            <person name="Kaster A.-K."/>
            <person name="Ovreas L."/>
            <person name="Rohde M."/>
            <person name="Galperin M.Y."/>
            <person name="Jogler C."/>
        </authorList>
    </citation>
    <scope>NUCLEOTIDE SEQUENCE [LARGE SCALE GENOMIC DNA]</scope>
    <source>
        <strain evidence="2 3">Pan189</strain>
    </source>
</reference>
<dbReference type="Proteomes" id="UP000317318">
    <property type="component" value="Chromosome"/>
</dbReference>
<evidence type="ECO:0000313" key="2">
    <source>
        <dbReference type="EMBL" id="QDT36488.1"/>
    </source>
</evidence>
<proteinExistence type="predicted"/>
<keyword evidence="3" id="KW-1185">Reference proteome</keyword>
<keyword evidence="1" id="KW-0812">Transmembrane</keyword>
<gene>
    <name evidence="2" type="ORF">Pan189_08450</name>
</gene>